<evidence type="ECO:0000256" key="1">
    <source>
        <dbReference type="SAM" id="MobiDB-lite"/>
    </source>
</evidence>
<feature type="compositionally biased region" description="Polar residues" evidence="1">
    <location>
        <begin position="44"/>
        <end position="69"/>
    </location>
</feature>
<feature type="compositionally biased region" description="Polar residues" evidence="1">
    <location>
        <begin position="79"/>
        <end position="95"/>
    </location>
</feature>
<reference evidence="3" key="1">
    <citation type="submission" date="2022-11" db="EMBL/GenBank/DDBJ databases">
        <authorList>
            <person name="Kikuchi T."/>
        </authorList>
    </citation>
    <scope>NUCLEOTIDE SEQUENCE</scope>
    <source>
        <strain evidence="3">PS1010</strain>
    </source>
</reference>
<feature type="region of interest" description="Disordered" evidence="1">
    <location>
        <begin position="379"/>
        <end position="406"/>
    </location>
</feature>
<dbReference type="InterPro" id="IPR006578">
    <property type="entry name" value="MADF-dom"/>
</dbReference>
<feature type="region of interest" description="Disordered" evidence="1">
    <location>
        <begin position="1"/>
        <end position="146"/>
    </location>
</feature>
<dbReference type="EMBL" id="CANHGI010000006">
    <property type="protein sequence ID" value="CAI5454536.1"/>
    <property type="molecule type" value="Genomic_DNA"/>
</dbReference>
<feature type="compositionally biased region" description="Acidic residues" evidence="1">
    <location>
        <begin position="206"/>
        <end position="216"/>
    </location>
</feature>
<dbReference type="SMART" id="SM00595">
    <property type="entry name" value="MADF"/>
    <property type="match status" value="1"/>
</dbReference>
<feature type="compositionally biased region" description="Low complexity" evidence="1">
    <location>
        <begin position="117"/>
        <end position="129"/>
    </location>
</feature>
<evidence type="ECO:0000259" key="2">
    <source>
        <dbReference type="PROSITE" id="PS51029"/>
    </source>
</evidence>
<feature type="region of interest" description="Disordered" evidence="1">
    <location>
        <begin position="205"/>
        <end position="248"/>
    </location>
</feature>
<dbReference type="AlphaFoldDB" id="A0A9P1IY94"/>
<dbReference type="Pfam" id="PF10545">
    <property type="entry name" value="MADF_DNA_bdg"/>
    <property type="match status" value="1"/>
</dbReference>
<evidence type="ECO:0000313" key="4">
    <source>
        <dbReference type="Proteomes" id="UP001152747"/>
    </source>
</evidence>
<feature type="compositionally biased region" description="Polar residues" evidence="1">
    <location>
        <begin position="130"/>
        <end position="146"/>
    </location>
</feature>
<keyword evidence="4" id="KW-1185">Reference proteome</keyword>
<name>A0A9P1IY94_9PELO</name>
<dbReference type="Proteomes" id="UP001152747">
    <property type="component" value="Unassembled WGS sequence"/>
</dbReference>
<feature type="compositionally biased region" description="Basic residues" evidence="1">
    <location>
        <begin position="387"/>
        <end position="397"/>
    </location>
</feature>
<feature type="compositionally biased region" description="Low complexity" evidence="1">
    <location>
        <begin position="21"/>
        <end position="38"/>
    </location>
</feature>
<sequence>MTEEKRKIFIGKPGATFRLVPKNGTGSSSKSSPSSTTPRKIVVRQTNVTENSKNCSQDASKNSSSSTTPRKIYARKSNEACSQDASKNSSSSTTPRKIYARKSNEAKTSGLQELTEEIPSSSPPAESQPDANSPITSTPTDLPLNSSSNFISVIEKMAEIASRNTKCIGKGLDTHDVVVIGEEDEEGEQVEPDEHNQDVNKIYSESELESDFSSEDDTQKPKKKKIEVKKTQKETTAGAKRGRKKKASLNSNYSEYTREDIIFFLEFVRLNEEVWYGGSDDYHREDLKEVVWDEIERSCSFLKVSRGGKGENAKTLWKSLIVDYMKEKKKIPSSGSRAGIPKTFPYYHELEFFDVDIGKRNDVENVYQVGAGAAIVQEEKASEPKKIRSKKEKKDRKRQASDPFDLGPLDAFTKMANDLFSKKIDEIISDQPESPPQRRQEINEAYDMLDKLSGELSSPVLQQMKVELMQVMYKFDRSAQNINHYPVNHYPVPMPPPLHYWTNNNIPFNQDPHFYQVPQVVPGNTIGAPSTSTDLHTENIYQNNLYTNL</sequence>
<evidence type="ECO:0000313" key="3">
    <source>
        <dbReference type="EMBL" id="CAI5454536.1"/>
    </source>
</evidence>
<proteinExistence type="predicted"/>
<comment type="caution">
    <text evidence="3">The sequence shown here is derived from an EMBL/GenBank/DDBJ whole genome shotgun (WGS) entry which is preliminary data.</text>
</comment>
<organism evidence="3 4">
    <name type="scientific">Caenorhabditis angaria</name>
    <dbReference type="NCBI Taxonomy" id="860376"/>
    <lineage>
        <taxon>Eukaryota</taxon>
        <taxon>Metazoa</taxon>
        <taxon>Ecdysozoa</taxon>
        <taxon>Nematoda</taxon>
        <taxon>Chromadorea</taxon>
        <taxon>Rhabditida</taxon>
        <taxon>Rhabditina</taxon>
        <taxon>Rhabditomorpha</taxon>
        <taxon>Rhabditoidea</taxon>
        <taxon>Rhabditidae</taxon>
        <taxon>Peloderinae</taxon>
        <taxon>Caenorhabditis</taxon>
    </lineage>
</organism>
<feature type="domain" description="MADF" evidence="2">
    <location>
        <begin position="263"/>
        <end position="358"/>
    </location>
</feature>
<dbReference type="PROSITE" id="PS51029">
    <property type="entry name" value="MADF"/>
    <property type="match status" value="1"/>
</dbReference>
<accession>A0A9P1IY94</accession>
<gene>
    <name evidence="3" type="ORF">CAMP_LOCUS17173</name>
</gene>
<protein>
    <recommendedName>
        <fullName evidence="2">MADF domain-containing protein</fullName>
    </recommendedName>
</protein>